<evidence type="ECO:0000313" key="2">
    <source>
        <dbReference type="EMBL" id="VBA38993.1"/>
    </source>
</evidence>
<gene>
    <name evidence="2" type="ORF">LAUMK13_02392</name>
</gene>
<keyword evidence="3" id="KW-1185">Reference proteome</keyword>
<feature type="compositionally biased region" description="Polar residues" evidence="1">
    <location>
        <begin position="7"/>
        <end position="16"/>
    </location>
</feature>
<dbReference type="EMBL" id="UPHQ01000104">
    <property type="protein sequence ID" value="VBA38993.1"/>
    <property type="molecule type" value="Genomic_DNA"/>
</dbReference>
<proteinExistence type="predicted"/>
<protein>
    <submittedName>
        <fullName evidence="2">Uncharacterized protein</fullName>
    </submittedName>
</protein>
<organism evidence="2 3">
    <name type="scientific">Mycobacterium innocens</name>
    <dbReference type="NCBI Taxonomy" id="2341083"/>
    <lineage>
        <taxon>Bacteria</taxon>
        <taxon>Bacillati</taxon>
        <taxon>Actinomycetota</taxon>
        <taxon>Actinomycetes</taxon>
        <taxon>Mycobacteriales</taxon>
        <taxon>Mycobacteriaceae</taxon>
        <taxon>Mycobacterium</taxon>
    </lineage>
</organism>
<dbReference type="RefSeq" id="WP_075542880.1">
    <property type="nucleotide sequence ID" value="NZ_UPHQ01000104.1"/>
</dbReference>
<feature type="region of interest" description="Disordered" evidence="1">
    <location>
        <begin position="1"/>
        <end position="35"/>
    </location>
</feature>
<name>A0A498Q2Y4_9MYCO</name>
<sequence length="60" mass="6279">MHRPIQPDSQISTGLPSRSGKGGDTAAGAELRIGPQRSARRLSAVLSRVSNGWLPGAREA</sequence>
<dbReference type="OrthoDB" id="4749407at2"/>
<reference evidence="2 3" key="1">
    <citation type="submission" date="2018-09" db="EMBL/GenBank/DDBJ databases">
        <authorList>
            <person name="Tagini F."/>
        </authorList>
    </citation>
    <scope>NUCLEOTIDE SEQUENCE [LARGE SCALE GENOMIC DNA]</scope>
    <source>
        <strain evidence="2 3">MK13</strain>
    </source>
</reference>
<dbReference type="AlphaFoldDB" id="A0A498Q2Y4"/>
<dbReference type="Proteomes" id="UP000267289">
    <property type="component" value="Unassembled WGS sequence"/>
</dbReference>
<accession>A0A498Q2Y4</accession>
<evidence type="ECO:0000256" key="1">
    <source>
        <dbReference type="SAM" id="MobiDB-lite"/>
    </source>
</evidence>
<evidence type="ECO:0000313" key="3">
    <source>
        <dbReference type="Proteomes" id="UP000267289"/>
    </source>
</evidence>